<evidence type="ECO:0000256" key="2">
    <source>
        <dbReference type="ARBA" id="ARBA00023125"/>
    </source>
</evidence>
<reference evidence="5" key="1">
    <citation type="submission" date="2020-10" db="EMBL/GenBank/DDBJ databases">
        <authorList>
            <person name="Gilroy R."/>
        </authorList>
    </citation>
    <scope>NUCLEOTIDE SEQUENCE</scope>
    <source>
        <strain evidence="5">17213</strain>
    </source>
</reference>
<evidence type="ECO:0000256" key="3">
    <source>
        <dbReference type="ARBA" id="ARBA00023163"/>
    </source>
</evidence>
<name>A0A9D9DCZ8_9GAMM</name>
<reference evidence="5" key="2">
    <citation type="journal article" date="2021" name="PeerJ">
        <title>Extensive microbial diversity within the chicken gut microbiome revealed by metagenomics and culture.</title>
        <authorList>
            <person name="Gilroy R."/>
            <person name="Ravi A."/>
            <person name="Getino M."/>
            <person name="Pursley I."/>
            <person name="Horton D.L."/>
            <person name="Alikhan N.F."/>
            <person name="Baker D."/>
            <person name="Gharbi K."/>
            <person name="Hall N."/>
            <person name="Watson M."/>
            <person name="Adriaenssens E.M."/>
            <person name="Foster-Nyarko E."/>
            <person name="Jarju S."/>
            <person name="Secka A."/>
            <person name="Antonio M."/>
            <person name="Oren A."/>
            <person name="Chaudhuri R.R."/>
            <person name="La Ragione R."/>
            <person name="Hildebrand F."/>
            <person name="Pallen M.J."/>
        </authorList>
    </citation>
    <scope>NUCLEOTIDE SEQUENCE</scope>
    <source>
        <strain evidence="5">17213</strain>
    </source>
</reference>
<dbReference type="SMART" id="SM00530">
    <property type="entry name" value="HTH_XRE"/>
    <property type="match status" value="1"/>
</dbReference>
<dbReference type="InterPro" id="IPR011051">
    <property type="entry name" value="RmlC_Cupin_sf"/>
</dbReference>
<accession>A0A9D9DCZ8</accession>
<feature type="domain" description="HTH cro/C1-type" evidence="4">
    <location>
        <begin position="11"/>
        <end position="65"/>
    </location>
</feature>
<dbReference type="EMBL" id="JADINH010000165">
    <property type="protein sequence ID" value="MBO8416264.1"/>
    <property type="molecule type" value="Genomic_DNA"/>
</dbReference>
<sequence>MDLGAVIAYNMKTLRAERNLSLGQLSKLTGISKTMLSDMEKGGSNPTINTLWKIAHGFNVPYSRLLDGVESEPSLVTREELLHQSEECAHYRVYFYFNTIPGRNFEIMIGELDPHCEHATASHAPNSQEYLYLISGALKVKTKLIDVQTLRPTDALCFDSSVEHTYINDGDEVATFLCVNYYP</sequence>
<dbReference type="AlphaFoldDB" id="A0A9D9DCZ8"/>
<dbReference type="InterPro" id="IPR050807">
    <property type="entry name" value="TransReg_Diox_bact_type"/>
</dbReference>
<dbReference type="GO" id="GO:0003700">
    <property type="term" value="F:DNA-binding transcription factor activity"/>
    <property type="evidence" value="ECO:0007669"/>
    <property type="project" value="TreeGrafter"/>
</dbReference>
<evidence type="ECO:0000256" key="1">
    <source>
        <dbReference type="ARBA" id="ARBA00023015"/>
    </source>
</evidence>
<protein>
    <submittedName>
        <fullName evidence="5">Helix-turn-helix transcriptional regulator</fullName>
    </submittedName>
</protein>
<comment type="caution">
    <text evidence="5">The sequence shown here is derived from an EMBL/GenBank/DDBJ whole genome shotgun (WGS) entry which is preliminary data.</text>
</comment>
<evidence type="ECO:0000259" key="4">
    <source>
        <dbReference type="PROSITE" id="PS50943"/>
    </source>
</evidence>
<evidence type="ECO:0000313" key="6">
    <source>
        <dbReference type="Proteomes" id="UP000823631"/>
    </source>
</evidence>
<dbReference type="Pfam" id="PF07883">
    <property type="entry name" value="Cupin_2"/>
    <property type="match status" value="1"/>
</dbReference>
<proteinExistence type="predicted"/>
<dbReference type="PROSITE" id="PS50943">
    <property type="entry name" value="HTH_CROC1"/>
    <property type="match status" value="1"/>
</dbReference>
<dbReference type="CDD" id="cd00093">
    <property type="entry name" value="HTH_XRE"/>
    <property type="match status" value="1"/>
</dbReference>
<dbReference type="SUPFAM" id="SSF51182">
    <property type="entry name" value="RmlC-like cupins"/>
    <property type="match status" value="1"/>
</dbReference>
<dbReference type="GO" id="GO:0005829">
    <property type="term" value="C:cytosol"/>
    <property type="evidence" value="ECO:0007669"/>
    <property type="project" value="TreeGrafter"/>
</dbReference>
<dbReference type="Pfam" id="PF01381">
    <property type="entry name" value="HTH_3"/>
    <property type="match status" value="1"/>
</dbReference>
<dbReference type="Gene3D" id="1.10.260.40">
    <property type="entry name" value="lambda repressor-like DNA-binding domains"/>
    <property type="match status" value="1"/>
</dbReference>
<dbReference type="InterPro" id="IPR014710">
    <property type="entry name" value="RmlC-like_jellyroll"/>
</dbReference>
<gene>
    <name evidence="5" type="ORF">IAB19_07800</name>
</gene>
<dbReference type="CDD" id="cd02209">
    <property type="entry name" value="cupin_XRE_C"/>
    <property type="match status" value="1"/>
</dbReference>
<dbReference type="InterPro" id="IPR010982">
    <property type="entry name" value="Lambda_DNA-bd_dom_sf"/>
</dbReference>
<dbReference type="PANTHER" id="PTHR46797">
    <property type="entry name" value="HTH-TYPE TRANSCRIPTIONAL REGULATOR"/>
    <property type="match status" value="1"/>
</dbReference>
<dbReference type="GO" id="GO:0003677">
    <property type="term" value="F:DNA binding"/>
    <property type="evidence" value="ECO:0007669"/>
    <property type="project" value="UniProtKB-KW"/>
</dbReference>
<dbReference type="SUPFAM" id="SSF47413">
    <property type="entry name" value="lambda repressor-like DNA-binding domains"/>
    <property type="match status" value="1"/>
</dbReference>
<dbReference type="InterPro" id="IPR013096">
    <property type="entry name" value="Cupin_2"/>
</dbReference>
<evidence type="ECO:0000313" key="5">
    <source>
        <dbReference type="EMBL" id="MBO8416264.1"/>
    </source>
</evidence>
<keyword evidence="1" id="KW-0805">Transcription regulation</keyword>
<keyword evidence="3" id="KW-0804">Transcription</keyword>
<dbReference type="PANTHER" id="PTHR46797:SF23">
    <property type="entry name" value="HTH-TYPE TRANSCRIPTIONAL REGULATOR SUTR"/>
    <property type="match status" value="1"/>
</dbReference>
<organism evidence="5 6">
    <name type="scientific">Candidatus Avisuccinivibrio stercorigallinarum</name>
    <dbReference type="NCBI Taxonomy" id="2840704"/>
    <lineage>
        <taxon>Bacteria</taxon>
        <taxon>Pseudomonadati</taxon>
        <taxon>Pseudomonadota</taxon>
        <taxon>Gammaproteobacteria</taxon>
        <taxon>Aeromonadales</taxon>
        <taxon>Succinivibrionaceae</taxon>
        <taxon>Succinivibrionaceae incertae sedis</taxon>
        <taxon>Candidatus Avisuccinivibrio</taxon>
    </lineage>
</organism>
<keyword evidence="2" id="KW-0238">DNA-binding</keyword>
<dbReference type="InterPro" id="IPR001387">
    <property type="entry name" value="Cro/C1-type_HTH"/>
</dbReference>
<dbReference type="Proteomes" id="UP000823631">
    <property type="component" value="Unassembled WGS sequence"/>
</dbReference>
<dbReference type="Gene3D" id="2.60.120.10">
    <property type="entry name" value="Jelly Rolls"/>
    <property type="match status" value="1"/>
</dbReference>